<dbReference type="AlphaFoldDB" id="A0A1F4XJD0"/>
<comment type="caution">
    <text evidence="1">The sequence shown here is derived from an EMBL/GenBank/DDBJ whole genome shotgun (WGS) entry which is preliminary data.</text>
</comment>
<dbReference type="SUPFAM" id="SSF48371">
    <property type="entry name" value="ARM repeat"/>
    <property type="match status" value="1"/>
</dbReference>
<gene>
    <name evidence="1" type="ORF">A2V81_01670</name>
</gene>
<dbReference type="Proteomes" id="UP000177614">
    <property type="component" value="Unassembled WGS sequence"/>
</dbReference>
<dbReference type="CDD" id="cd06561">
    <property type="entry name" value="AlkD_like"/>
    <property type="match status" value="1"/>
</dbReference>
<accession>A0A1F4XJD0</accession>
<dbReference type="EMBL" id="MEWR01000018">
    <property type="protein sequence ID" value="OGC81797.1"/>
    <property type="molecule type" value="Genomic_DNA"/>
</dbReference>
<dbReference type="PANTHER" id="PTHR34070:SF1">
    <property type="entry name" value="DNA ALKYLATION REPAIR PROTEIN"/>
    <property type="match status" value="1"/>
</dbReference>
<dbReference type="InterPro" id="IPR016024">
    <property type="entry name" value="ARM-type_fold"/>
</dbReference>
<dbReference type="PANTHER" id="PTHR34070">
    <property type="entry name" value="ARMADILLO-TYPE FOLD"/>
    <property type="match status" value="1"/>
</dbReference>
<organism evidence="1 2">
    <name type="scientific">Candidatus Abawacabacteria bacterium RBG_16_42_10</name>
    <dbReference type="NCBI Taxonomy" id="1817814"/>
    <lineage>
        <taxon>Bacteria</taxon>
        <taxon>Candidatus Abawacaibacteriota</taxon>
    </lineage>
</organism>
<dbReference type="InterPro" id="IPR014825">
    <property type="entry name" value="DNA_alkylation"/>
</dbReference>
<sequence>MATVSHLLTELKSLQDKEKQKAYMRFFKTGKGEYGEGDTFWGITMPKQRMVAKKYLDLALPDIQKLLNSDVHECRMTGLLILTYQFNKASDGTRKKIADFYIRNTKRINNWDLVDVTTPRILGKYLLDKDRKILYTFAQSKNLWERRIAIITTQVFISEKQYEDTLNIAELLLTDKHDLIHKAVGWMLREVGKYDQETEEKFLRKHYKKMPRTMLRYAIEKFPEKMRKAYLLGKV</sequence>
<dbReference type="STRING" id="1817814.A2V81_01670"/>
<reference evidence="1 2" key="1">
    <citation type="journal article" date="2016" name="Nat. Commun.">
        <title>Thousands of microbial genomes shed light on interconnected biogeochemical processes in an aquifer system.</title>
        <authorList>
            <person name="Anantharaman K."/>
            <person name="Brown C.T."/>
            <person name="Hug L.A."/>
            <person name="Sharon I."/>
            <person name="Castelle C.J."/>
            <person name="Probst A.J."/>
            <person name="Thomas B.C."/>
            <person name="Singh A."/>
            <person name="Wilkins M.J."/>
            <person name="Karaoz U."/>
            <person name="Brodie E.L."/>
            <person name="Williams K.H."/>
            <person name="Hubbard S.S."/>
            <person name="Banfield J.F."/>
        </authorList>
    </citation>
    <scope>NUCLEOTIDE SEQUENCE [LARGE SCALE GENOMIC DNA]</scope>
</reference>
<dbReference type="Gene3D" id="1.25.10.90">
    <property type="match status" value="1"/>
</dbReference>
<evidence type="ECO:0000313" key="1">
    <source>
        <dbReference type="EMBL" id="OGC81797.1"/>
    </source>
</evidence>
<evidence type="ECO:0000313" key="2">
    <source>
        <dbReference type="Proteomes" id="UP000177614"/>
    </source>
</evidence>
<dbReference type="Pfam" id="PF08713">
    <property type="entry name" value="DNA_alkylation"/>
    <property type="match status" value="1"/>
</dbReference>
<name>A0A1F4XJD0_9BACT</name>
<protein>
    <submittedName>
        <fullName evidence="1">DNA alkylation repair protein</fullName>
    </submittedName>
</protein>
<proteinExistence type="predicted"/>